<dbReference type="GO" id="GO:0004222">
    <property type="term" value="F:metalloendopeptidase activity"/>
    <property type="evidence" value="ECO:0007669"/>
    <property type="project" value="TreeGrafter"/>
</dbReference>
<dbReference type="InterPro" id="IPR011055">
    <property type="entry name" value="Dup_hybrid_motif"/>
</dbReference>
<dbReference type="GO" id="GO:0006508">
    <property type="term" value="P:proteolysis"/>
    <property type="evidence" value="ECO:0007669"/>
    <property type="project" value="UniProtKB-KW"/>
</dbReference>
<protein>
    <submittedName>
        <fullName evidence="9">Membrane proteins related to metalloendopeptidases</fullName>
    </submittedName>
</protein>
<dbReference type="Pfam" id="PF01551">
    <property type="entry name" value="Peptidase_M23"/>
    <property type="match status" value="1"/>
</dbReference>
<evidence type="ECO:0000313" key="9">
    <source>
        <dbReference type="EMBL" id="SFV58530.1"/>
    </source>
</evidence>
<feature type="domain" description="M23ase beta-sheet core" evidence="7">
    <location>
        <begin position="255"/>
        <end position="349"/>
    </location>
</feature>
<keyword evidence="6" id="KW-0482">Metalloprotease</keyword>
<dbReference type="InterPro" id="IPR040653">
    <property type="entry name" value="Csd3_N"/>
</dbReference>
<dbReference type="Gene3D" id="2.70.70.10">
    <property type="entry name" value="Glucose Permease (Domain IIA)"/>
    <property type="match status" value="1"/>
</dbReference>
<dbReference type="FunFam" id="2.70.70.10:FF:000006">
    <property type="entry name" value="M23 family peptidase"/>
    <property type="match status" value="1"/>
</dbReference>
<evidence type="ECO:0000259" key="8">
    <source>
        <dbReference type="Pfam" id="PF18059"/>
    </source>
</evidence>
<keyword evidence="3" id="KW-0479">Metal-binding</keyword>
<evidence type="ECO:0000256" key="1">
    <source>
        <dbReference type="ARBA" id="ARBA00001947"/>
    </source>
</evidence>
<feature type="domain" description="Csd3 N-terminal" evidence="8">
    <location>
        <begin position="23"/>
        <end position="106"/>
    </location>
</feature>
<gene>
    <name evidence="9" type="ORF">MNB_SV-9-1109</name>
</gene>
<proteinExistence type="predicted"/>
<evidence type="ECO:0000259" key="7">
    <source>
        <dbReference type="Pfam" id="PF01551"/>
    </source>
</evidence>
<dbReference type="InterPro" id="IPR016047">
    <property type="entry name" value="M23ase_b-sheet_dom"/>
</dbReference>
<accession>A0A1W1BY57</accession>
<name>A0A1W1BY57_9ZZZZ</name>
<evidence type="ECO:0000256" key="2">
    <source>
        <dbReference type="ARBA" id="ARBA00022670"/>
    </source>
</evidence>
<evidence type="ECO:0000256" key="5">
    <source>
        <dbReference type="ARBA" id="ARBA00022833"/>
    </source>
</evidence>
<dbReference type="Gene3D" id="3.10.450.350">
    <property type="match status" value="1"/>
</dbReference>
<keyword evidence="4" id="KW-0378">Hydrolase</keyword>
<comment type="cofactor">
    <cofactor evidence="1">
        <name>Zn(2+)</name>
        <dbReference type="ChEBI" id="CHEBI:29105"/>
    </cofactor>
</comment>
<dbReference type="GO" id="GO:0046872">
    <property type="term" value="F:metal ion binding"/>
    <property type="evidence" value="ECO:0007669"/>
    <property type="project" value="UniProtKB-KW"/>
</dbReference>
<organism evidence="9">
    <name type="scientific">hydrothermal vent metagenome</name>
    <dbReference type="NCBI Taxonomy" id="652676"/>
    <lineage>
        <taxon>unclassified sequences</taxon>
        <taxon>metagenomes</taxon>
        <taxon>ecological metagenomes</taxon>
    </lineage>
</organism>
<evidence type="ECO:0000256" key="4">
    <source>
        <dbReference type="ARBA" id="ARBA00022801"/>
    </source>
</evidence>
<dbReference type="AlphaFoldDB" id="A0A1W1BY57"/>
<dbReference type="Pfam" id="PF18059">
    <property type="entry name" value="Csd3_N"/>
    <property type="match status" value="1"/>
</dbReference>
<evidence type="ECO:0000256" key="6">
    <source>
        <dbReference type="ARBA" id="ARBA00023049"/>
    </source>
</evidence>
<dbReference type="PANTHER" id="PTHR21666">
    <property type="entry name" value="PEPTIDASE-RELATED"/>
    <property type="match status" value="1"/>
</dbReference>
<dbReference type="PANTHER" id="PTHR21666:SF288">
    <property type="entry name" value="CELL DIVISION PROTEIN YTFB"/>
    <property type="match status" value="1"/>
</dbReference>
<dbReference type="CDD" id="cd12797">
    <property type="entry name" value="M23_peptidase"/>
    <property type="match status" value="1"/>
</dbReference>
<dbReference type="InterPro" id="IPR050570">
    <property type="entry name" value="Cell_wall_metabolism_enzyme"/>
</dbReference>
<keyword evidence="2" id="KW-0645">Protease</keyword>
<dbReference type="EMBL" id="FPHG01000037">
    <property type="protein sequence ID" value="SFV58530.1"/>
    <property type="molecule type" value="Genomic_DNA"/>
</dbReference>
<reference evidence="9" key="1">
    <citation type="submission" date="2016-10" db="EMBL/GenBank/DDBJ databases">
        <authorList>
            <person name="de Groot N.N."/>
        </authorList>
    </citation>
    <scope>NUCLEOTIDE SEQUENCE</scope>
</reference>
<sequence length="417" mass="47786">MKKLIFVIFLTLSPLFGAVSVTTIWGKGVTFSDYLDKNNIPLNIMDNIEADDKKLLIEIASGIKLFELYDDNKKLLQSLIPVGREMQIQISLDELNDEYLFDIIPIIYGIRDLEATITINVNPHRDIINSTHNKKLARTIDKLFKKRINCKKLQKGNKIAIIYTQRERLNRPFLEPEVKAVAIQTGKKIRFIFVSKGEAYSDIYKNVSFTTKSKKSMKCSIQIPSQKFTMPLRNVRITSTFSYKRWHPILHRYRPHLGVDFGARRGTPLLAVANGRVIYAGWMGGYGKVVKIKHSNGFVSLYAHQSRIRVQRGQKVKRGQIIGYVGSTGRSTGPHLHFGLYKNNRAINPLSKINKRTATRSKIITKIVDIVKTKKIEIAGARENKKRLIEMLKTPPKTFDWDNIKDNFVFIKDKPKG</sequence>
<evidence type="ECO:0000256" key="3">
    <source>
        <dbReference type="ARBA" id="ARBA00022723"/>
    </source>
</evidence>
<dbReference type="SUPFAM" id="SSF51261">
    <property type="entry name" value="Duplicated hybrid motif"/>
    <property type="match status" value="1"/>
</dbReference>
<keyword evidence="5" id="KW-0862">Zinc</keyword>